<dbReference type="Pfam" id="PF02894">
    <property type="entry name" value="GFO_IDH_MocA_C"/>
    <property type="match status" value="1"/>
</dbReference>
<comment type="caution">
    <text evidence="5">The sequence shown here is derived from an EMBL/GenBank/DDBJ whole genome shotgun (WGS) entry which is preliminary data.</text>
</comment>
<name>A0A7V4XQH6_9BACT</name>
<proteinExistence type="inferred from homology"/>
<dbReference type="InterPro" id="IPR004104">
    <property type="entry name" value="Gfo/Idh/MocA-like_OxRdtase_C"/>
</dbReference>
<protein>
    <submittedName>
        <fullName evidence="5">Oxidoreductase</fullName>
    </submittedName>
</protein>
<evidence type="ECO:0000259" key="4">
    <source>
        <dbReference type="Pfam" id="PF02894"/>
    </source>
</evidence>
<sequence length="355" mass="39692">MSEQIRVGVVGFGLAGRIFHTAVIDATPGFKLQGIVKPTGDEAKAAYPGVPCYRTIEEMFADTSIRLVVVATPSHTHFEIAQRCLREQRHVIIDKPFTLTSLEASTLIDMARERNLLLSAYQNRRWDGDFKTVQQIVAGEELGRLVNYRSHFDRFRPEPRRGTWREGGGPGSGILFDLGAHLVDQATTLFGTPSLIDASIRIQRDEGQADDAFDIRLTYQQHHCLEVHLSASTLARIPGPRFHLNGTRGSFVKFGLDPQEDQLKSGLRFDAPGFGEDTESAWGTLQILDEAPRRIATERGDYRAYYENVRDALTGKALLAVTPVQAWRTTRLIELARRSSAERRTIAVDLHGQPE</sequence>
<evidence type="ECO:0000256" key="2">
    <source>
        <dbReference type="ARBA" id="ARBA00023002"/>
    </source>
</evidence>
<evidence type="ECO:0000259" key="3">
    <source>
        <dbReference type="Pfam" id="PF01408"/>
    </source>
</evidence>
<feature type="domain" description="Gfo/Idh/MocA-like oxidoreductase C-terminal" evidence="4">
    <location>
        <begin position="137"/>
        <end position="348"/>
    </location>
</feature>
<dbReference type="AlphaFoldDB" id="A0A7V4XQH6"/>
<dbReference type="InterPro" id="IPR036291">
    <property type="entry name" value="NAD(P)-bd_dom_sf"/>
</dbReference>
<feature type="domain" description="Gfo/Idh/MocA-like oxidoreductase N-terminal" evidence="3">
    <location>
        <begin position="5"/>
        <end position="120"/>
    </location>
</feature>
<dbReference type="SUPFAM" id="SSF55347">
    <property type="entry name" value="Glyceraldehyde-3-phosphate dehydrogenase-like, C-terminal domain"/>
    <property type="match status" value="1"/>
</dbReference>
<dbReference type="Pfam" id="PF01408">
    <property type="entry name" value="GFO_IDH_MocA"/>
    <property type="match status" value="1"/>
</dbReference>
<dbReference type="SUPFAM" id="SSF51735">
    <property type="entry name" value="NAD(P)-binding Rossmann-fold domains"/>
    <property type="match status" value="1"/>
</dbReference>
<dbReference type="Gene3D" id="3.30.360.10">
    <property type="entry name" value="Dihydrodipicolinate Reductase, domain 2"/>
    <property type="match status" value="1"/>
</dbReference>
<dbReference type="PANTHER" id="PTHR43708">
    <property type="entry name" value="CONSERVED EXPRESSED OXIDOREDUCTASE (EUROFUNG)"/>
    <property type="match status" value="1"/>
</dbReference>
<comment type="similarity">
    <text evidence="1">Belongs to the Gfo/Idh/MocA family.</text>
</comment>
<accession>A0A7V4XQH6</accession>
<keyword evidence="2" id="KW-0560">Oxidoreductase</keyword>
<dbReference type="GO" id="GO:0016491">
    <property type="term" value="F:oxidoreductase activity"/>
    <property type="evidence" value="ECO:0007669"/>
    <property type="project" value="UniProtKB-KW"/>
</dbReference>
<dbReference type="GO" id="GO:0000166">
    <property type="term" value="F:nucleotide binding"/>
    <property type="evidence" value="ECO:0007669"/>
    <property type="project" value="InterPro"/>
</dbReference>
<gene>
    <name evidence="5" type="ORF">ENW50_00555</name>
</gene>
<evidence type="ECO:0000313" key="5">
    <source>
        <dbReference type="EMBL" id="HGY93171.1"/>
    </source>
</evidence>
<organism evidence="5">
    <name type="scientific">Acidobacterium capsulatum</name>
    <dbReference type="NCBI Taxonomy" id="33075"/>
    <lineage>
        <taxon>Bacteria</taxon>
        <taxon>Pseudomonadati</taxon>
        <taxon>Acidobacteriota</taxon>
        <taxon>Terriglobia</taxon>
        <taxon>Terriglobales</taxon>
        <taxon>Acidobacteriaceae</taxon>
        <taxon>Acidobacterium</taxon>
    </lineage>
</organism>
<dbReference type="Gene3D" id="3.40.50.720">
    <property type="entry name" value="NAD(P)-binding Rossmann-like Domain"/>
    <property type="match status" value="1"/>
</dbReference>
<dbReference type="InterPro" id="IPR051317">
    <property type="entry name" value="Gfo/Idh/MocA_oxidoreduct"/>
</dbReference>
<dbReference type="PANTHER" id="PTHR43708:SF5">
    <property type="entry name" value="CONSERVED EXPRESSED OXIDOREDUCTASE (EUROFUNG)-RELATED"/>
    <property type="match status" value="1"/>
</dbReference>
<dbReference type="InterPro" id="IPR000683">
    <property type="entry name" value="Gfo/Idh/MocA-like_OxRdtase_N"/>
</dbReference>
<reference evidence="5" key="1">
    <citation type="journal article" date="2020" name="mSystems">
        <title>Genome- and Community-Level Interaction Insights into Carbon Utilization and Element Cycling Functions of Hydrothermarchaeota in Hydrothermal Sediment.</title>
        <authorList>
            <person name="Zhou Z."/>
            <person name="Liu Y."/>
            <person name="Xu W."/>
            <person name="Pan J."/>
            <person name="Luo Z.H."/>
            <person name="Li M."/>
        </authorList>
    </citation>
    <scope>NUCLEOTIDE SEQUENCE [LARGE SCALE GENOMIC DNA]</scope>
    <source>
        <strain evidence="5">SpSt-855</strain>
    </source>
</reference>
<evidence type="ECO:0000256" key="1">
    <source>
        <dbReference type="ARBA" id="ARBA00010928"/>
    </source>
</evidence>
<dbReference type="EMBL" id="DTKL01000008">
    <property type="protein sequence ID" value="HGY93171.1"/>
    <property type="molecule type" value="Genomic_DNA"/>
</dbReference>